<evidence type="ECO:0000313" key="2">
    <source>
        <dbReference type="EMBL" id="GCE82314.1"/>
    </source>
</evidence>
<sequence>MAEHVMYAAIPASCHGEACVPDTVYRNALFFDGTGSHPVISDIAISNGRVVAIGPSLDLDENTTQVDCAGLWLMPGLLDIHTHLDLELELAPELPEVVRHGTTTVVIGNCSIGVTYGHQRSAGEDPIVDCFARVENMPKPVLARVADRCTWTDSQGYLDHLSRLPLGANVVPLIPHSMLRIAVMGLQQSITRPPTKRERAQMERLVDAGMAQGYAGFSTDALPFHFLANSPHKKRKIPTQYASYRELAQLTNVVRRYGRVWQATPPKDDIIEAVRTFLLTSGRLFGRPLRTTVLAAIDLWTNRAAVTMCLMLSAILNSRLLDGIFRFQVLSGTFRIWSDGAINPIADEIPELRALNELELDDRAGRLRILDDPQWIAAFRAMWLKGRTGWSIARLRRLLRLEDTVLTRRLADMKVTECPLSLWQGETLQYPYHRLRQWQATKGRHGAVNPEEAAFFATFPNPVGDDATFIIHLLRQWDTDLRWETTFANRNPVTLKKLLFNPHTLPGFNDSGAHLANIAFYDGNLRTLKMAQPDGPRQVAVAVHRLTGLPAGFFNLNAGVLKVGAQADLCVIDPDALRRWDPEKTYEFVYRSAFGCRQVINRPPGVVRHVMVAGRTVWTDGDYTRDFGHTAFGRVMRAKDHPDERNPARLIPE</sequence>
<comment type="caution">
    <text evidence="2">The sequence shown here is derived from an EMBL/GenBank/DDBJ whole genome shotgun (WGS) entry which is preliminary data.</text>
</comment>
<protein>
    <submittedName>
        <fullName evidence="2">N-acyl-D-glutamate deacylase</fullName>
    </submittedName>
</protein>
<dbReference type="Gene3D" id="2.30.40.10">
    <property type="entry name" value="Urease, subunit C, domain 1"/>
    <property type="match status" value="1"/>
</dbReference>
<dbReference type="PANTHER" id="PTHR11647:SF1">
    <property type="entry name" value="COLLAPSIN RESPONSE MEDIATOR PROTEIN"/>
    <property type="match status" value="1"/>
</dbReference>
<dbReference type="SUPFAM" id="SSF51338">
    <property type="entry name" value="Composite domain of metallo-dependent hydrolases"/>
    <property type="match status" value="1"/>
</dbReference>
<dbReference type="GO" id="GO:0016812">
    <property type="term" value="F:hydrolase activity, acting on carbon-nitrogen (but not peptide) bonds, in cyclic amides"/>
    <property type="evidence" value="ECO:0007669"/>
    <property type="project" value="TreeGrafter"/>
</dbReference>
<dbReference type="InterPro" id="IPR050378">
    <property type="entry name" value="Metallo-dep_Hydrolases_sf"/>
</dbReference>
<dbReference type="EMBL" id="BDLU01000014">
    <property type="protein sequence ID" value="GCE82314.1"/>
    <property type="molecule type" value="Genomic_DNA"/>
</dbReference>
<dbReference type="InterPro" id="IPR032466">
    <property type="entry name" value="Metal_Hydrolase"/>
</dbReference>
<evidence type="ECO:0000313" key="3">
    <source>
        <dbReference type="Proteomes" id="UP000315095"/>
    </source>
</evidence>
<dbReference type="PANTHER" id="PTHR11647">
    <property type="entry name" value="HYDRANTOINASE/DIHYDROPYRIMIDINASE FAMILY MEMBER"/>
    <property type="match status" value="1"/>
</dbReference>
<proteinExistence type="predicted"/>
<gene>
    <name evidence="2" type="ORF">MSKU9_0455</name>
</gene>
<dbReference type="GO" id="GO:0005829">
    <property type="term" value="C:cytosol"/>
    <property type="evidence" value="ECO:0007669"/>
    <property type="project" value="TreeGrafter"/>
</dbReference>
<reference evidence="3" key="1">
    <citation type="submission" date="2017-01" db="EMBL/GenBank/DDBJ databases">
        <title>Komagataeibacter sp. MSKU9 whole genome sequencing project.</title>
        <authorList>
            <person name="Matsutani M."/>
            <person name="Naloka K."/>
            <person name="Theeragool G."/>
            <person name="Yakushi T."/>
            <person name="Matsushita K."/>
        </authorList>
    </citation>
    <scope>NUCLEOTIDE SEQUENCE [LARGE SCALE GENOMIC DNA]</scope>
    <source>
        <strain evidence="3">MSKU9</strain>
    </source>
</reference>
<dbReference type="Pfam" id="PF07969">
    <property type="entry name" value="Amidohydro_3"/>
    <property type="match status" value="1"/>
</dbReference>
<feature type="domain" description="Amidohydrolase 3" evidence="1">
    <location>
        <begin position="528"/>
        <end position="617"/>
    </location>
</feature>
<name>A0A4P5NQE1_9PROT</name>
<dbReference type="Gene3D" id="3.20.20.140">
    <property type="entry name" value="Metal-dependent hydrolases"/>
    <property type="match status" value="1"/>
</dbReference>
<accession>A0A4P5NQE1</accession>
<dbReference type="InterPro" id="IPR011059">
    <property type="entry name" value="Metal-dep_hydrolase_composite"/>
</dbReference>
<organism evidence="2 3">
    <name type="scientific">Komagataeibacter diospyri</name>
    <dbReference type="NCBI Taxonomy" id="1932662"/>
    <lineage>
        <taxon>Bacteria</taxon>
        <taxon>Pseudomonadati</taxon>
        <taxon>Pseudomonadota</taxon>
        <taxon>Alphaproteobacteria</taxon>
        <taxon>Acetobacterales</taxon>
        <taxon>Acetobacteraceae</taxon>
        <taxon>Komagataeibacter</taxon>
    </lineage>
</organism>
<dbReference type="InterPro" id="IPR013108">
    <property type="entry name" value="Amidohydro_3"/>
</dbReference>
<dbReference type="SUPFAM" id="SSF51556">
    <property type="entry name" value="Metallo-dependent hydrolases"/>
    <property type="match status" value="1"/>
</dbReference>
<evidence type="ECO:0000259" key="1">
    <source>
        <dbReference type="Pfam" id="PF07969"/>
    </source>
</evidence>
<dbReference type="AlphaFoldDB" id="A0A4P5NQE1"/>
<dbReference type="Proteomes" id="UP000315095">
    <property type="component" value="Unassembled WGS sequence"/>
</dbReference>
<keyword evidence="3" id="KW-1185">Reference proteome</keyword>